<accession>A0AA39J2H4</accession>
<dbReference type="GeneID" id="85365580"/>
<comment type="caution">
    <text evidence="1">The sequence shown here is derived from an EMBL/GenBank/DDBJ whole genome shotgun (WGS) entry which is preliminary data.</text>
</comment>
<name>A0AA39J2H4_ARMTA</name>
<evidence type="ECO:0000313" key="2">
    <source>
        <dbReference type="Proteomes" id="UP001175211"/>
    </source>
</evidence>
<protein>
    <submittedName>
        <fullName evidence="1">Uncharacterized protein</fullName>
    </submittedName>
</protein>
<organism evidence="1 2">
    <name type="scientific">Armillaria tabescens</name>
    <name type="common">Ringless honey mushroom</name>
    <name type="synonym">Agaricus tabescens</name>
    <dbReference type="NCBI Taxonomy" id="1929756"/>
    <lineage>
        <taxon>Eukaryota</taxon>
        <taxon>Fungi</taxon>
        <taxon>Dikarya</taxon>
        <taxon>Basidiomycota</taxon>
        <taxon>Agaricomycotina</taxon>
        <taxon>Agaricomycetes</taxon>
        <taxon>Agaricomycetidae</taxon>
        <taxon>Agaricales</taxon>
        <taxon>Marasmiineae</taxon>
        <taxon>Physalacriaceae</taxon>
        <taxon>Desarmillaria</taxon>
    </lineage>
</organism>
<dbReference type="Proteomes" id="UP001175211">
    <property type="component" value="Unassembled WGS sequence"/>
</dbReference>
<reference evidence="1" key="1">
    <citation type="submission" date="2023-06" db="EMBL/GenBank/DDBJ databases">
        <authorList>
            <consortium name="Lawrence Berkeley National Laboratory"/>
            <person name="Ahrendt S."/>
            <person name="Sahu N."/>
            <person name="Indic B."/>
            <person name="Wong-Bajracharya J."/>
            <person name="Merenyi Z."/>
            <person name="Ke H.-M."/>
            <person name="Monk M."/>
            <person name="Kocsube S."/>
            <person name="Drula E."/>
            <person name="Lipzen A."/>
            <person name="Balint B."/>
            <person name="Henrissat B."/>
            <person name="Andreopoulos B."/>
            <person name="Martin F.M."/>
            <person name="Harder C.B."/>
            <person name="Rigling D."/>
            <person name="Ford K.L."/>
            <person name="Foster G.D."/>
            <person name="Pangilinan J."/>
            <person name="Papanicolaou A."/>
            <person name="Barry K."/>
            <person name="LaButti K."/>
            <person name="Viragh M."/>
            <person name="Koriabine M."/>
            <person name="Yan M."/>
            <person name="Riley R."/>
            <person name="Champramary S."/>
            <person name="Plett K.L."/>
            <person name="Tsai I.J."/>
            <person name="Slot J."/>
            <person name="Sipos G."/>
            <person name="Plett J."/>
            <person name="Nagy L.G."/>
            <person name="Grigoriev I.V."/>
        </authorList>
    </citation>
    <scope>NUCLEOTIDE SEQUENCE</scope>
    <source>
        <strain evidence="1">CCBAS 213</strain>
    </source>
</reference>
<evidence type="ECO:0000313" key="1">
    <source>
        <dbReference type="EMBL" id="KAK0434265.1"/>
    </source>
</evidence>
<gene>
    <name evidence="1" type="ORF">EV420DRAFT_417966</name>
</gene>
<dbReference type="AlphaFoldDB" id="A0AA39J2H4"/>
<proteinExistence type="predicted"/>
<sequence>MDNQYPWPLFGPYHALIQGGSPSHRRCRTMTTPPLSYVLYCSPGGSSRIVILHREITGSETANSHVGTTPNLACPGKLPLGTYHDLRPRRLAPWRCGELTTRLGACQVRPGMCFLVPVKRQECKIDVGVDWDFFGSSQAHLQQGRNFLWMSSALPRAHHARRSPANSGRLPRHCTPLQNQRRLFSSTPSTTSAVYTAAGPLESTARTGFRAPVYVPCSPPPLIPSISPVLPTTTSAARLAQQ</sequence>
<dbReference type="RefSeq" id="XP_060321693.1">
    <property type="nucleotide sequence ID" value="XM_060482032.1"/>
</dbReference>
<dbReference type="EMBL" id="JAUEPS010000192">
    <property type="protein sequence ID" value="KAK0434265.1"/>
    <property type="molecule type" value="Genomic_DNA"/>
</dbReference>
<keyword evidence="2" id="KW-1185">Reference proteome</keyword>